<reference evidence="5 6" key="1">
    <citation type="submission" date="2017-06" db="EMBL/GenBank/DDBJ databases">
        <title>Genome of Fusarium nygamai isolate CS10214.</title>
        <authorList>
            <person name="Gardiner D.M."/>
            <person name="Obanor F."/>
            <person name="Kazan K."/>
        </authorList>
    </citation>
    <scope>NUCLEOTIDE SEQUENCE [LARGE SCALE GENOMIC DNA]</scope>
    <source>
        <strain evidence="5 6">CS10214</strain>
    </source>
</reference>
<accession>A0A2K0W8B8</accession>
<name>A0A2K0W8B8_GIBNY</name>
<dbReference type="PANTHER" id="PTHR10039">
    <property type="entry name" value="AMELOGENIN"/>
    <property type="match status" value="1"/>
</dbReference>
<dbReference type="InterPro" id="IPR027417">
    <property type="entry name" value="P-loop_NTPase"/>
</dbReference>
<evidence type="ECO:0000259" key="4">
    <source>
        <dbReference type="PROSITE" id="PS50837"/>
    </source>
</evidence>
<dbReference type="Proteomes" id="UP000236664">
    <property type="component" value="Unassembled WGS sequence"/>
</dbReference>
<keyword evidence="6" id="KW-1185">Reference proteome</keyword>
<proteinExistence type="predicted"/>
<dbReference type="Pfam" id="PF24883">
    <property type="entry name" value="NPHP3_N"/>
    <property type="match status" value="2"/>
</dbReference>
<dbReference type="PROSITE" id="PS50297">
    <property type="entry name" value="ANK_REP_REGION"/>
    <property type="match status" value="2"/>
</dbReference>
<dbReference type="PROSITE" id="PS50837">
    <property type="entry name" value="NACHT"/>
    <property type="match status" value="1"/>
</dbReference>
<organism evidence="5 6">
    <name type="scientific">Gibberella nygamai</name>
    <name type="common">Bean root rot disease fungus</name>
    <name type="synonym">Fusarium nygamai</name>
    <dbReference type="NCBI Taxonomy" id="42673"/>
    <lineage>
        <taxon>Eukaryota</taxon>
        <taxon>Fungi</taxon>
        <taxon>Dikarya</taxon>
        <taxon>Ascomycota</taxon>
        <taxon>Pezizomycotina</taxon>
        <taxon>Sordariomycetes</taxon>
        <taxon>Hypocreomycetidae</taxon>
        <taxon>Hypocreales</taxon>
        <taxon>Nectriaceae</taxon>
        <taxon>Fusarium</taxon>
        <taxon>Fusarium fujikuroi species complex</taxon>
    </lineage>
</organism>
<comment type="caution">
    <text evidence="5">The sequence shown here is derived from an EMBL/GenBank/DDBJ whole genome shotgun (WGS) entry which is preliminary data.</text>
</comment>
<gene>
    <name evidence="5" type="ORF">FNYG_08157</name>
</gene>
<dbReference type="Gene3D" id="1.25.40.20">
    <property type="entry name" value="Ankyrin repeat-containing domain"/>
    <property type="match status" value="1"/>
</dbReference>
<dbReference type="InterPro" id="IPR003593">
    <property type="entry name" value="AAA+_ATPase"/>
</dbReference>
<dbReference type="SMART" id="SM00382">
    <property type="entry name" value="AAA"/>
    <property type="match status" value="1"/>
</dbReference>
<feature type="domain" description="NACHT" evidence="4">
    <location>
        <begin position="117"/>
        <end position="260"/>
    </location>
</feature>
<feature type="region of interest" description="Disordered" evidence="3">
    <location>
        <begin position="872"/>
        <end position="908"/>
    </location>
</feature>
<dbReference type="SUPFAM" id="SSF52540">
    <property type="entry name" value="P-loop containing nucleoside triphosphate hydrolases"/>
    <property type="match status" value="2"/>
</dbReference>
<dbReference type="STRING" id="42673.A0A2K0W8B8"/>
<dbReference type="InterPro" id="IPR007111">
    <property type="entry name" value="NACHT_NTPase"/>
</dbReference>
<feature type="compositionally biased region" description="Polar residues" evidence="3">
    <location>
        <begin position="16"/>
        <end position="45"/>
    </location>
</feature>
<evidence type="ECO:0000313" key="6">
    <source>
        <dbReference type="Proteomes" id="UP000236664"/>
    </source>
</evidence>
<protein>
    <recommendedName>
        <fullName evidence="4">NACHT domain-containing protein</fullName>
    </recommendedName>
</protein>
<feature type="repeat" description="ANK" evidence="2">
    <location>
        <begin position="1139"/>
        <end position="1171"/>
    </location>
</feature>
<sequence length="1264" mass="143332">MTEMVPTTERSDERTATQPSLVPQSTEQVRNGSPSTFTQEGSEFSGTYSLQNSTMQQGNISNVWQTEDWCLADLRLTDPRDDKTRIVQQNGGLFHDSYRWILNSREFLQWRQNTDSRLLWIKGDRGKGKTMALCGIIDELRASMPNSIVSFFFCEPTSEFDNATAILRGLTYLLLNHQQSLVTHLQKRYNIAGKQMFEDKNAFFVLSGIFQEVLEQLSSHNVIILIDAIDKCKVGLQQLLKLIDSTRPGVRWVITSRTTAYDEENLVVLQNAINLCLEANENLIGDAIRPYIHHRVKQLVQLIKCDEKTRDHFQGYLLLNSDNNFLWVNLVCNGLRNYYLRNSHNGRYSVSPESILAKLKQFRPGLQSFHDSEATSTKDEPLQYFLEAMRNMILPGTEHKVPLPLFGTCEWIIAKWGFRSWMDNPERSALLCIHGRLGSGKSTLMRYIVTSLQRSPHDIKTNIAAFFSVSPETGMSPNTPAEIYRALLVQLLRNPSFRSDAANIVDSLQSKFLLSVGDVETHRQDFCTILKDIFRKPRYEATIIFIDAVDKCTDPDEILQFFEDISPWAPAARLKICFTTQKKFPIISSPYEDIPIEKHNVTDIVSYLDKRLPVSNALPKEKQQHLQHSIQKKASGVFLWVVSVVNLLRGFLNKGEDFRFLLKVIENTTPGQMTTLYENIIRRSLERNDQTEIYAMICLMRWVLFSARPLTLEEWHHVYAFISIPNLRSVGEWKDSEWYTESHETLLQKLETVCGGFVVAQEREVSDAEVSSRHADAGSFAGRLYVDVIHSSVRQFFLKGGGFEMLDQDIRNPIGEGHAYILDVCVRYCFLNEMKAVFWPKPSKRKSEPGDIYLSPSSARFASARPYSLEESDSESCEVMSLGSSASTTTRSVPRDHHHRRRPGDKSRAKLFPAFTESELARPSEPVSGDIAHGTKAIWAYLDNIELPVQGNGIEILARRDTNNTCSTTDPFPEPMKVVDHPPELWQYCEDMLVDHAVGAEKAGVIPEKTLEFILSQDFKAWGASRTDMRDGATLEYFASQWNLVSWLKYFRRQRRYIPRGGFHKYPIIVAAKSNSLEAFKYLVMKRKISLFHRDRYRRTVFHYAAMVPDSSVLSFISQLQEENSQIAPPSVVNIRDCDGQTALHLAAITGSATNIQTLLGMGASVNISDAKGNTPLHLACLLEVSDLNMYEALVKAGSESNCTNTDGKTASQLAQKYGNFQLVNYLATNQLGHPLSVSPLRNDWATNNNRSLMSTLGLLGLGA</sequence>
<keyword evidence="1" id="KW-0677">Repeat</keyword>
<keyword evidence="2" id="KW-0040">ANK repeat</keyword>
<dbReference type="SMART" id="SM00248">
    <property type="entry name" value="ANK"/>
    <property type="match status" value="4"/>
</dbReference>
<dbReference type="AlphaFoldDB" id="A0A2K0W8B8"/>
<dbReference type="EMBL" id="MTQA01000105">
    <property type="protein sequence ID" value="PNP78527.1"/>
    <property type="molecule type" value="Genomic_DNA"/>
</dbReference>
<evidence type="ECO:0000256" key="2">
    <source>
        <dbReference type="PROSITE-ProRule" id="PRU00023"/>
    </source>
</evidence>
<dbReference type="SUPFAM" id="SSF48403">
    <property type="entry name" value="Ankyrin repeat"/>
    <property type="match status" value="1"/>
</dbReference>
<dbReference type="InterPro" id="IPR036770">
    <property type="entry name" value="Ankyrin_rpt-contain_sf"/>
</dbReference>
<dbReference type="PANTHER" id="PTHR10039:SF5">
    <property type="entry name" value="NACHT DOMAIN-CONTAINING PROTEIN"/>
    <property type="match status" value="1"/>
</dbReference>
<evidence type="ECO:0000256" key="3">
    <source>
        <dbReference type="SAM" id="MobiDB-lite"/>
    </source>
</evidence>
<dbReference type="OrthoDB" id="538223at2759"/>
<dbReference type="InterPro" id="IPR002110">
    <property type="entry name" value="Ankyrin_rpt"/>
</dbReference>
<feature type="compositionally biased region" description="Polar residues" evidence="3">
    <location>
        <begin position="882"/>
        <end position="892"/>
    </location>
</feature>
<dbReference type="Pfam" id="PF12796">
    <property type="entry name" value="Ank_2"/>
    <property type="match status" value="1"/>
</dbReference>
<dbReference type="Gene3D" id="3.40.50.300">
    <property type="entry name" value="P-loop containing nucleotide triphosphate hydrolases"/>
    <property type="match status" value="2"/>
</dbReference>
<feature type="repeat" description="ANK" evidence="2">
    <location>
        <begin position="1172"/>
        <end position="1206"/>
    </location>
</feature>
<evidence type="ECO:0000256" key="1">
    <source>
        <dbReference type="ARBA" id="ARBA00022737"/>
    </source>
</evidence>
<evidence type="ECO:0000313" key="5">
    <source>
        <dbReference type="EMBL" id="PNP78527.1"/>
    </source>
</evidence>
<feature type="region of interest" description="Disordered" evidence="3">
    <location>
        <begin position="1"/>
        <end position="45"/>
    </location>
</feature>
<dbReference type="InterPro" id="IPR056884">
    <property type="entry name" value="NPHP3-like_N"/>
</dbReference>
<dbReference type="PROSITE" id="PS50088">
    <property type="entry name" value="ANK_REPEAT"/>
    <property type="match status" value="2"/>
</dbReference>